<keyword evidence="2" id="KW-1185">Reference proteome</keyword>
<comment type="caution">
    <text evidence="1">The sequence shown here is derived from an EMBL/GenBank/DDBJ whole genome shotgun (WGS) entry which is preliminary data.</text>
</comment>
<sequence>MANTLRSIAGLSDTSLLSLPAGPARRVHAHRDLRIAFRDSAVTHVMLVVTPLLRASDAPVFVTPLIPNSRTRQVFWVNIRAAGAVHHVPLEPPA</sequence>
<proteinExistence type="predicted"/>
<organism evidence="1 2">
    <name type="scientific">Streptomyces violaceusniger</name>
    <dbReference type="NCBI Taxonomy" id="68280"/>
    <lineage>
        <taxon>Bacteria</taxon>
        <taxon>Bacillati</taxon>
        <taxon>Actinomycetota</taxon>
        <taxon>Actinomycetes</taxon>
        <taxon>Kitasatosporales</taxon>
        <taxon>Streptomycetaceae</taxon>
        <taxon>Streptomyces</taxon>
        <taxon>Streptomyces violaceusniger group</taxon>
    </lineage>
</organism>
<evidence type="ECO:0000313" key="2">
    <source>
        <dbReference type="Proteomes" id="UP000301309"/>
    </source>
</evidence>
<name>A0A4D4KMJ7_STRVO</name>
<dbReference type="Proteomes" id="UP000301309">
    <property type="component" value="Unassembled WGS sequence"/>
</dbReference>
<dbReference type="AlphaFoldDB" id="A0A4D4KMJ7"/>
<reference evidence="1 2" key="1">
    <citation type="journal article" date="2020" name="Int. J. Syst. Evol. Microbiol.">
        <title>Reclassification of Streptomyces castelarensis and Streptomyces sporoclivatus as later heterotypic synonyms of Streptomyces antimycoticus.</title>
        <authorList>
            <person name="Komaki H."/>
            <person name="Tamura T."/>
        </authorList>
    </citation>
    <scope>NUCLEOTIDE SEQUENCE [LARGE SCALE GENOMIC DNA]</scope>
    <source>
        <strain evidence="1 2">NBRC 13459</strain>
    </source>
</reference>
<gene>
    <name evidence="1" type="ORF">SVIO_000470</name>
</gene>
<dbReference type="EMBL" id="BJHW01000001">
    <property type="protein sequence ID" value="GDY49424.1"/>
    <property type="molecule type" value="Genomic_DNA"/>
</dbReference>
<protein>
    <submittedName>
        <fullName evidence="1">Uncharacterized protein</fullName>
    </submittedName>
</protein>
<evidence type="ECO:0000313" key="1">
    <source>
        <dbReference type="EMBL" id="GDY49424.1"/>
    </source>
</evidence>
<accession>A0A4D4KMJ7</accession>